<evidence type="ECO:0000313" key="3">
    <source>
        <dbReference type="Proteomes" id="UP000727456"/>
    </source>
</evidence>
<gene>
    <name evidence="2" type="ORF">FHS31_001755</name>
</gene>
<sequence>MPVHPLDAPVTALMRAVARDIVLPHFRTLGAEQVMEKGPGDLVTVADRLSEERLTEGLLTLLPEARVIGEEAVAADPSLLDGIDQGLAWIVDPIDGTANYAEGVQPFAIMIALVADGETQAGWILDPVRDRLCHAHLGHGAYIDGERTVAQPGSTVLPTIALTKFYLPAEMRAAIADRLPGKLIETAVPRCAGEQYPRIVTGESDIALFWRSLPWDHAPGALFLTEAGGRIARFDGRPYRVGGEGNGLIAAASPQLWDQAREILIG</sequence>
<evidence type="ECO:0000313" key="2">
    <source>
        <dbReference type="EMBL" id="NIJ08145.1"/>
    </source>
</evidence>
<dbReference type="InterPro" id="IPR000760">
    <property type="entry name" value="Inositol_monophosphatase-like"/>
</dbReference>
<reference evidence="2 3" key="1">
    <citation type="submission" date="2020-03" db="EMBL/GenBank/DDBJ databases">
        <title>Genomic Encyclopedia of Type Strains, Phase III (KMG-III): the genomes of soil and plant-associated and newly described type strains.</title>
        <authorList>
            <person name="Whitman W."/>
        </authorList>
    </citation>
    <scope>NUCLEOTIDE SEQUENCE [LARGE SCALE GENOMIC DNA]</scope>
    <source>
        <strain evidence="2 3">CECT 8804</strain>
    </source>
</reference>
<dbReference type="SUPFAM" id="SSF56655">
    <property type="entry name" value="Carbohydrate phosphatase"/>
    <property type="match status" value="1"/>
</dbReference>
<comment type="caution">
    <text evidence="2">The sequence shown here is derived from an EMBL/GenBank/DDBJ whole genome shotgun (WGS) entry which is preliminary data.</text>
</comment>
<name>A0ABX0TUX8_9SPHN</name>
<proteinExistence type="inferred from homology"/>
<dbReference type="Gene3D" id="3.40.190.80">
    <property type="match status" value="1"/>
</dbReference>
<dbReference type="PANTHER" id="PTHR20854">
    <property type="entry name" value="INOSITOL MONOPHOSPHATASE"/>
    <property type="match status" value="1"/>
</dbReference>
<comment type="similarity">
    <text evidence="1">Belongs to the inositol monophosphatase superfamily.</text>
</comment>
<organism evidence="2 3">
    <name type="scientific">Sphingomonas vulcanisoli</name>
    <dbReference type="NCBI Taxonomy" id="1658060"/>
    <lineage>
        <taxon>Bacteria</taxon>
        <taxon>Pseudomonadati</taxon>
        <taxon>Pseudomonadota</taxon>
        <taxon>Alphaproteobacteria</taxon>
        <taxon>Sphingomonadales</taxon>
        <taxon>Sphingomonadaceae</taxon>
        <taxon>Sphingomonas</taxon>
    </lineage>
</organism>
<dbReference type="Gene3D" id="3.30.540.10">
    <property type="entry name" value="Fructose-1,6-Bisphosphatase, subunit A, domain 1"/>
    <property type="match status" value="1"/>
</dbReference>
<keyword evidence="3" id="KW-1185">Reference proteome</keyword>
<dbReference type="PRINTS" id="PR00377">
    <property type="entry name" value="IMPHPHTASES"/>
</dbReference>
<dbReference type="EMBL" id="JAAOZC010000003">
    <property type="protein sequence ID" value="NIJ08145.1"/>
    <property type="molecule type" value="Genomic_DNA"/>
</dbReference>
<dbReference type="RefSeq" id="WP_167072961.1">
    <property type="nucleotide sequence ID" value="NZ_JAAOZC010000003.1"/>
</dbReference>
<dbReference type="Proteomes" id="UP000727456">
    <property type="component" value="Unassembled WGS sequence"/>
</dbReference>
<protein>
    <submittedName>
        <fullName evidence="2">Fructose-1,6-bisphosphatase/inositol monophosphatase family enzyme</fullName>
    </submittedName>
</protein>
<accession>A0ABX0TUX8</accession>
<dbReference type="PANTHER" id="PTHR20854:SF4">
    <property type="entry name" value="INOSITOL-1-MONOPHOSPHATASE-RELATED"/>
    <property type="match status" value="1"/>
</dbReference>
<evidence type="ECO:0000256" key="1">
    <source>
        <dbReference type="ARBA" id="ARBA00009759"/>
    </source>
</evidence>
<dbReference type="Pfam" id="PF00459">
    <property type="entry name" value="Inositol_P"/>
    <property type="match status" value="1"/>
</dbReference>